<keyword evidence="1" id="KW-0521">NADP</keyword>
<dbReference type="InterPro" id="IPR013149">
    <property type="entry name" value="ADH-like_C"/>
</dbReference>
<evidence type="ECO:0000313" key="4">
    <source>
        <dbReference type="Proteomes" id="UP000194606"/>
    </source>
</evidence>
<reference evidence="3 4" key="1">
    <citation type="submission" date="2017-02" db="EMBL/GenBank/DDBJ databases">
        <authorList>
            <person name="Peterson S.W."/>
        </authorList>
    </citation>
    <scope>NUCLEOTIDE SEQUENCE [LARGE SCALE GENOMIC DNA]</scope>
    <source>
        <strain evidence="3">159469</strain>
    </source>
</reference>
<dbReference type="InterPro" id="IPR051603">
    <property type="entry name" value="Zinc-ADH_QOR/CCCR"/>
</dbReference>
<comment type="caution">
    <text evidence="3">The sequence shown here is derived from an EMBL/GenBank/DDBJ whole genome shotgun (WGS) entry which is preliminary data.</text>
</comment>
<dbReference type="Pfam" id="PF00107">
    <property type="entry name" value="ADH_zinc_N"/>
    <property type="match status" value="1"/>
</dbReference>
<dbReference type="CDD" id="cd08253">
    <property type="entry name" value="zeta_crystallin"/>
    <property type="match status" value="1"/>
</dbReference>
<evidence type="ECO:0000256" key="1">
    <source>
        <dbReference type="ARBA" id="ARBA00022857"/>
    </source>
</evidence>
<dbReference type="SUPFAM" id="SSF51735">
    <property type="entry name" value="NAD(P)-binding Rossmann-fold domains"/>
    <property type="match status" value="1"/>
</dbReference>
<dbReference type="InterPro" id="IPR013154">
    <property type="entry name" value="ADH-like_N"/>
</dbReference>
<dbReference type="PANTHER" id="PTHR44154:SF1">
    <property type="entry name" value="QUINONE OXIDOREDUCTASE"/>
    <property type="match status" value="1"/>
</dbReference>
<dbReference type="GO" id="GO:0003960">
    <property type="term" value="F:quinone reductase (NADPH) activity"/>
    <property type="evidence" value="ECO:0007669"/>
    <property type="project" value="TreeGrafter"/>
</dbReference>
<dbReference type="InterPro" id="IPR020843">
    <property type="entry name" value="ER"/>
</dbReference>
<dbReference type="SMART" id="SM00829">
    <property type="entry name" value="PKS_ER"/>
    <property type="match status" value="1"/>
</dbReference>
<dbReference type="Pfam" id="PF08240">
    <property type="entry name" value="ADH_N"/>
    <property type="match status" value="1"/>
</dbReference>
<dbReference type="Proteomes" id="UP000194606">
    <property type="component" value="Unassembled WGS sequence"/>
</dbReference>
<evidence type="ECO:0000259" key="2">
    <source>
        <dbReference type="SMART" id="SM00829"/>
    </source>
</evidence>
<evidence type="ECO:0000313" key="3">
    <source>
        <dbReference type="EMBL" id="OUK03772.1"/>
    </source>
</evidence>
<accession>A0A252CB37</accession>
<dbReference type="AlphaFoldDB" id="A0A252CB37"/>
<dbReference type="InterPro" id="IPR011032">
    <property type="entry name" value="GroES-like_sf"/>
</dbReference>
<dbReference type="SUPFAM" id="SSF50129">
    <property type="entry name" value="GroES-like"/>
    <property type="match status" value="1"/>
</dbReference>
<gene>
    <name evidence="3" type="ORF">BZZ03_08960</name>
</gene>
<dbReference type="PANTHER" id="PTHR44154">
    <property type="entry name" value="QUINONE OXIDOREDUCTASE"/>
    <property type="match status" value="1"/>
</dbReference>
<dbReference type="Gene3D" id="3.40.50.720">
    <property type="entry name" value="NAD(P)-binding Rossmann-like Domain"/>
    <property type="match status" value="1"/>
</dbReference>
<sequence>MKVIEVSEFGNSNVLKYKELKDPVMKDDEIYVSLKAAAVNPVETYVRQGTYAQLPSLPYIPGKDGAGIVKAVGAQVKNFKVGDRVFVTVESDAQFGTYAEAITCKATEATLLPEIMTYSQGAALGSSGLTALYALKQKAGLKSGEYILIHGATGGVGTLVLQFAKLYGAKVIATAGSEKGLEILKKLGADYVFNHHAEGYIERIQDLTKDHGLDVIIEMLANVNLQKDLDAIGSNGRIVIIGNRGEVTINPRVLMMKGAHITGLMLANITPEEVEENTHLLLQGLSEGVKPVVDKVFPLEQAATAQDYIMENKGSLGKIILDTAAE</sequence>
<dbReference type="FunFam" id="3.40.50.720:FF:000244">
    <property type="entry name" value="quinone oxidoreductase"/>
    <property type="match status" value="1"/>
</dbReference>
<organism evidence="3 4">
    <name type="scientific">Lactococcus petauri</name>
    <dbReference type="NCBI Taxonomy" id="1940789"/>
    <lineage>
        <taxon>Bacteria</taxon>
        <taxon>Bacillati</taxon>
        <taxon>Bacillota</taxon>
        <taxon>Bacilli</taxon>
        <taxon>Lactobacillales</taxon>
        <taxon>Streptococcaceae</taxon>
        <taxon>Lactococcus</taxon>
    </lineage>
</organism>
<dbReference type="GO" id="GO:0003730">
    <property type="term" value="F:mRNA 3'-UTR binding"/>
    <property type="evidence" value="ECO:0007669"/>
    <property type="project" value="TreeGrafter"/>
</dbReference>
<name>A0A252CB37_9LACT</name>
<dbReference type="InterPro" id="IPR036291">
    <property type="entry name" value="NAD(P)-bd_dom_sf"/>
</dbReference>
<proteinExistence type="predicted"/>
<dbReference type="EMBL" id="MUIZ01000006">
    <property type="protein sequence ID" value="OUK03772.1"/>
    <property type="molecule type" value="Genomic_DNA"/>
</dbReference>
<dbReference type="GO" id="GO:0070402">
    <property type="term" value="F:NADPH binding"/>
    <property type="evidence" value="ECO:0007669"/>
    <property type="project" value="TreeGrafter"/>
</dbReference>
<protein>
    <recommendedName>
        <fullName evidence="2">Enoyl reductase (ER) domain-containing protein</fullName>
    </recommendedName>
</protein>
<dbReference type="RefSeq" id="WP_086583054.1">
    <property type="nucleotide sequence ID" value="NZ_MUIZ01000006.1"/>
</dbReference>
<feature type="domain" description="Enoyl reductase (ER)" evidence="2">
    <location>
        <begin position="10"/>
        <end position="321"/>
    </location>
</feature>
<dbReference type="Gene3D" id="3.90.180.10">
    <property type="entry name" value="Medium-chain alcohol dehydrogenases, catalytic domain"/>
    <property type="match status" value="1"/>
</dbReference>
<dbReference type="GO" id="GO:0005829">
    <property type="term" value="C:cytosol"/>
    <property type="evidence" value="ECO:0007669"/>
    <property type="project" value="TreeGrafter"/>
</dbReference>